<name>A0A2X1WHH3_PHODM</name>
<evidence type="ECO:0000313" key="3">
    <source>
        <dbReference type="Proteomes" id="UP000251647"/>
    </source>
</evidence>
<gene>
    <name evidence="2" type="ORF">NCTC11647_01180</name>
</gene>
<keyword evidence="1" id="KW-0812">Transmembrane</keyword>
<reference evidence="2 3" key="1">
    <citation type="submission" date="2018-06" db="EMBL/GenBank/DDBJ databases">
        <authorList>
            <consortium name="Pathogen Informatics"/>
            <person name="Doyle S."/>
        </authorList>
    </citation>
    <scope>NUCLEOTIDE SEQUENCE [LARGE SCALE GENOMIC DNA]</scope>
    <source>
        <strain evidence="2 3">NCTC11647</strain>
    </source>
</reference>
<keyword evidence="1" id="KW-1133">Transmembrane helix</keyword>
<feature type="transmembrane region" description="Helical" evidence="1">
    <location>
        <begin position="7"/>
        <end position="27"/>
    </location>
</feature>
<dbReference type="EMBL" id="UATL01000001">
    <property type="protein sequence ID" value="SPY28093.1"/>
    <property type="molecule type" value="Genomic_DNA"/>
</dbReference>
<evidence type="ECO:0000313" key="2">
    <source>
        <dbReference type="EMBL" id="SPY28093.1"/>
    </source>
</evidence>
<evidence type="ECO:0000256" key="1">
    <source>
        <dbReference type="SAM" id="Phobius"/>
    </source>
</evidence>
<protein>
    <submittedName>
        <fullName evidence="2">Uncharacterized protein</fullName>
    </submittedName>
</protein>
<organism evidence="2 3">
    <name type="scientific">Photobacterium damselae</name>
    <dbReference type="NCBI Taxonomy" id="38293"/>
    <lineage>
        <taxon>Bacteria</taxon>
        <taxon>Pseudomonadati</taxon>
        <taxon>Pseudomonadota</taxon>
        <taxon>Gammaproteobacteria</taxon>
        <taxon>Vibrionales</taxon>
        <taxon>Vibrionaceae</taxon>
        <taxon>Photobacterium</taxon>
    </lineage>
</organism>
<proteinExistence type="predicted"/>
<dbReference type="Proteomes" id="UP000251647">
    <property type="component" value="Unassembled WGS sequence"/>
</dbReference>
<dbReference type="AlphaFoldDB" id="A0A2X1WHH3"/>
<sequence>MEFSLRFALLSTGVTFAYLVAFGLIALHA</sequence>
<keyword evidence="1" id="KW-0472">Membrane</keyword>
<accession>A0A2X1WHH3</accession>